<feature type="transmembrane region" description="Helical" evidence="4">
    <location>
        <begin position="1715"/>
        <end position="1736"/>
    </location>
</feature>
<keyword evidence="4" id="KW-0812">Transmembrane</keyword>
<feature type="transmembrane region" description="Helical" evidence="4">
    <location>
        <begin position="1865"/>
        <end position="1887"/>
    </location>
</feature>
<feature type="transmembrane region" description="Helical" evidence="4">
    <location>
        <begin position="4422"/>
        <end position="4439"/>
    </location>
</feature>
<dbReference type="PANTHER" id="PTHR37813:SF1">
    <property type="entry name" value="FELS-2 PROPHAGE PROTEIN"/>
    <property type="match status" value="1"/>
</dbReference>
<comment type="caution">
    <text evidence="6">The sequence shown here is derived from an EMBL/GenBank/DDBJ whole genome shotgun (WGS) entry which is preliminary data.</text>
</comment>
<feature type="transmembrane region" description="Helical" evidence="4">
    <location>
        <begin position="594"/>
        <end position="615"/>
    </location>
</feature>
<feature type="transmembrane region" description="Helical" evidence="4">
    <location>
        <begin position="4860"/>
        <end position="4883"/>
    </location>
</feature>
<name>A0ABV0JD23_9CYAN</name>
<evidence type="ECO:0000256" key="1">
    <source>
        <dbReference type="ARBA" id="ARBA00022612"/>
    </source>
</evidence>
<dbReference type="InterPro" id="IPR010090">
    <property type="entry name" value="Phage_tape_meas"/>
</dbReference>
<dbReference type="PANTHER" id="PTHR37813">
    <property type="entry name" value="FELS-2 PROPHAGE PROTEIN"/>
    <property type="match status" value="1"/>
</dbReference>
<protein>
    <submittedName>
        <fullName evidence="6">Phage tail tape measure protein</fullName>
    </submittedName>
</protein>
<evidence type="ECO:0000259" key="5">
    <source>
        <dbReference type="Pfam" id="PF10145"/>
    </source>
</evidence>
<keyword evidence="1" id="KW-1188">Viral release from host cell</keyword>
<feature type="region of interest" description="Disordered" evidence="3">
    <location>
        <begin position="3535"/>
        <end position="3555"/>
    </location>
</feature>
<keyword evidence="7" id="KW-1185">Reference proteome</keyword>
<dbReference type="Proteomes" id="UP001464891">
    <property type="component" value="Unassembled WGS sequence"/>
</dbReference>
<keyword evidence="2" id="KW-0175">Coiled coil</keyword>
<feature type="coiled-coil region" evidence="2">
    <location>
        <begin position="77"/>
        <end position="164"/>
    </location>
</feature>
<dbReference type="Pfam" id="PF10145">
    <property type="entry name" value="PhageMin_Tail"/>
    <property type="match status" value="1"/>
</dbReference>
<keyword evidence="4" id="KW-0472">Membrane</keyword>
<evidence type="ECO:0000256" key="2">
    <source>
        <dbReference type="SAM" id="Coils"/>
    </source>
</evidence>
<feature type="transmembrane region" description="Helical" evidence="4">
    <location>
        <begin position="4818"/>
        <end position="4840"/>
    </location>
</feature>
<evidence type="ECO:0000313" key="7">
    <source>
        <dbReference type="Proteomes" id="UP001464891"/>
    </source>
</evidence>
<feature type="transmembrane region" description="Helical" evidence="4">
    <location>
        <begin position="4776"/>
        <end position="4798"/>
    </location>
</feature>
<evidence type="ECO:0000256" key="3">
    <source>
        <dbReference type="SAM" id="MobiDB-lite"/>
    </source>
</evidence>
<organism evidence="6 7">
    <name type="scientific">Trichocoleus desertorum GB2-A4</name>
    <dbReference type="NCBI Taxonomy" id="2933944"/>
    <lineage>
        <taxon>Bacteria</taxon>
        <taxon>Bacillati</taxon>
        <taxon>Cyanobacteriota</taxon>
        <taxon>Cyanophyceae</taxon>
        <taxon>Leptolyngbyales</taxon>
        <taxon>Trichocoleusaceae</taxon>
        <taxon>Trichocoleus</taxon>
    </lineage>
</organism>
<feature type="transmembrane region" description="Helical" evidence="4">
    <location>
        <begin position="1756"/>
        <end position="1778"/>
    </location>
</feature>
<feature type="transmembrane region" description="Helical" evidence="4">
    <location>
        <begin position="1961"/>
        <end position="1983"/>
    </location>
</feature>
<feature type="transmembrane region" description="Helical" evidence="4">
    <location>
        <begin position="621"/>
        <end position="643"/>
    </location>
</feature>
<dbReference type="EMBL" id="JAMPKM010000015">
    <property type="protein sequence ID" value="MEP0819660.1"/>
    <property type="molecule type" value="Genomic_DNA"/>
</dbReference>
<feature type="transmembrane region" description="Helical" evidence="4">
    <location>
        <begin position="4738"/>
        <end position="4756"/>
    </location>
</feature>
<feature type="coiled-coil region" evidence="2">
    <location>
        <begin position="2676"/>
        <end position="2724"/>
    </location>
</feature>
<evidence type="ECO:0000313" key="6">
    <source>
        <dbReference type="EMBL" id="MEP0819660.1"/>
    </source>
</evidence>
<feature type="region of interest" description="Disordered" evidence="3">
    <location>
        <begin position="4626"/>
        <end position="4655"/>
    </location>
</feature>
<sequence>MDGIDRYALSAQFSFGVSGNAFASMSQVQKQLGGIIQSVHQASSAVRKSGLGRELQAIASHTRVSMGTVSQQTRNLKDVVAKQISALKQEFRALRAESRNIDFGNLHDDKQFRSASQQVHQYINALKSLEQQVEKDTAAGREFAAQLKTQQTAVRNRVDIAEQQRRSAIASERRGRAQGTAASSVAAAIPLLSIGKESIKVLTGFDDQMSQVKAVSGATNKELAQIRQKAKDLGAQTRFSASNAAAGFVLLGQAGYAVDKQLAAIDGTLNLAAAGSLELARATDITVSVLGGFQLGADKAIHAADVLALTANQANLDVSDLGESLKFAGPPAKAFGATLEQTSALLGVLSNAGIRGSEAGTALRAMFLRLAAPTGMAKTAMKGLGVSIADASGNIKPIDQILGELQSSLSTLGAADQLKAIKTIFGTEATPAVQTLLSNIKGIQDLTAANLTAAGAAQKAAKIMEDNIGGSFRNFQSAAEGVLIEIGEVLAPTVIKVTNALSGLMTKFIQLPQPIKAAIIITGALTAAALTLTAVIAAGAAAFFGLETAIATSNVAAVAMTRGLLPLTGFFETAIAAFGTQGLTGVLGMMGSQLAAVLAPLSALSIALASLYVLLELATPKISILGTVIGGLAAPFAFVYGLLKGFTVGIARAFQPFGEVIGQTLTVPFHELGEAIAQVQQIWQHFAGQGEQMGLALANALTLPLHKGMNLVLGTWQATVGKLIAFLQPLTTAARQVGGFLVSALAENSPGTTFQIRQKWEETVGFVLGKLDYLVAGAQWVGSKLQQVFGAAAQGIQSHWSGVLSILTNVGEVILHLTRTVLLSAAVQKILPKFSDGLRSSGKGSFYSSQKIGNRIAQLLSEALAFSFEQDVGTFGLSKLLTAKVLGFSELVEDLLRNKFTQPVGRFLKSFLAPWLRSALMAAIPSDLGRSISQILEQIILNPRELPQIGPKFFAPVLDFFGLIARQRFDNLVPLVKGLQAIAQQVRPVFILLEETFPVALFTRIALLGGAFARLAPVLAPLLPVLAQTSTLLGSIFWWVGAALVLVDLFKTLRVVLAEPLAAALRGLIDLGEQLIGGLKLGLQVLTRTLVTSLVQMMTDAGFAVQGAWHQAIAAISLSITSLIPLASSVATQIIGYLNHSASEQTTSAWVIARESIQAQLAALVHSARQTGTEIYNAFASLTPENLWQSFNQGAQVAFANLGQIVQQSVAQAQEALISITSFNPIEALNHSLAGLLRNFVGNLNALSAGLLFVSVAFLQPLAVELPLVLQPLVRSLPAIIAALTGLNLLDFGTDFPLHSQLNALLSQIDDTTLALINLAATAYTAFAVGPLVMQIRRGLTPALQATYRVVQSIRQGIVALGGILPYLKFQIQQLSGLLTGFYTSQLEPIIGPFVRGLRTVYALTQAVVTQFLNLPGVRQVVQSLVTSAKAFGRLITPTLQALAQWFKTTLIPTISPFITWLSLQITLLIRQIGQAAQAFAQSPLGQVVIKGGIQAGAQALATGKAVAQAGAKAGTGIVQTGAAIARKTMEAYTLGKQVGQQVQQAINALVPYLKDMSHQLELMVRNTAGTLSSFSTRPGFERRNLKYLGVPEQIRRNAITPAEFLPGIKVREIRRDKFAQGLMADPFWKAREGTDLFNEKVNALTQSFSGFRGAFNVFKTLPMLFTRPALAVSILAAQLEVVLGAMALIGVAVFVASQMYPKTFERIGHVITNWVIPALAGFIEFLVKVIPPALIGLTRLIDQMGGVLKFTFFDIPAGGVVVMLSAIDVALSALWGFTQAVKLTARLIRELLVPLLQAVVAAWRGDFRPLQAIAINLSDFLQAIAINIRTALTNGFINVLQTAQIQWTRFTDSIQRNERRIRTVAGSVLLVGGGIAALTTLLIAMANPVAGIGLLISAIASILTTGLGAAILPGKRLQDKLQAIQVTTARTVESSKHAVADLGGTVVSTAKTTGTWLLNLVKVAGIAAASLAGLYTGFVLVVGGLNPLVAGIVLLGGLLPLILTGGVEAFADQVLAVLNPIIDTVRSFRQNLISTILAPFNLDPYFQQGANFLSSIFDSLKKFLPFLLLGMTLFNGLFKTSGNWGQAFLSSVQQVGAGIFKFLIQPVFQLIKALANLSFISGRKSREAVQSFEVQTGALAATTQVRGGLLARTPLGLGAEDVEAVQAQVAERRQIMQFRQLAKADRRFMVQAEKKYLLAAARDIQDPEARADYSQREIDQLEHLVTFRPKQRLFGLLPQKQTAALTDAGQSYLKRFEKQLMEGKARPALSGDGYSGLASSRLQTLAERSGLHQPGAAEFSSDSLRSLAFGRKGLEEYLGGKIQRIYAERVEIVTSNMQVGGGTNTLAPASTMAAQSMGQRRQGFPMTPSRYSYEPIARSDVDRLYQSAKTQNNYRSLGEAKTKQTLEKAYTAQNLGALSDTDLNSLGRVLGFRPDDFAPDQIAKKSEGQFNKVRQLERTLLEAKILSATGAAPSELIGDFKSAAQLKTMMSQTSDIKQYMRALGVSEERMTEHFQRYNAATSGIKGSGSKRPAFEKHVVQPILERQIELLTQESIIRSDFALPTNIERTTLEQELLGRFTSRGELERLKPDQLRNIGKMLGTQSAMVGTFSRDPVRQKQELVQEIYETLRAYSYKLEQESTGKRIGPQAIEAIRITGSLPVLKTQGSMSGVAQVSASMQARYDAIQSEIQEVQKAITAAETEYNRIQNQLANLSQMRAAEQRDIDVVAIELQGLLQDQQNIMINKRGEMAMLRRQADQTSAQLPLPEGLNPELIRNRLNLIAQLGQQKSPSSNVRVADTGQDLAGFFPVLRALNVAGLRSDAEIESSPYVGSLKRGRLEEVDPLIVKQLASYLGVTSTELYAGRQFNSQERLALSQSRVSVLESLGAESAKRRGLRGVEARQAGSIQGIAQQAGLKQSELQGILTGEGDYRAIKAVADALEMSQTELESQLTGTVSVFAKRQQLGWKERMQKFLQSPTSFLPGPAQGALYKGAMQTKLQAVAAEEQRQAQFRQQRLTAFSAITDKVELSTGAKGNAAIAQLLGQMGGGLNLRDIEDFLSTGKFVAADQFSADQKMASFKQLGDRLTAGFKAQGLQAQIDLTQLESFDVADLNPPTEAASGVIGRIKQMFQRTTATLQRSRQQVDQSAATAQTQTQRQVQQQASLLNSLANKPVLGRLVQLYRDYKVKEQNSLQYLLRQNQMSLDQLQVYLVDIMGVPFEEFAKFLRGQKVGTDSLKKMQTLFANSPQLRAYESQIEAIRQQEAEQVKTLNTDQVKALREANQKRIAQIEEQFLRGFFDSKQFSVGPLPSLGGYILKRLVKEDAPKLARQAITLIWGSISAASIHTVTAIAPSILSSSFTLGVRIAGAALKTLGDPIYRRYFPNLFRQLSSTTNQVVGGAALRLTAIRRLFPESQLLKQLQERLLQFSDSLANYFVRQAETAEAARDAVNSGQKQGFWRASFIALQRVGSSLVDFVTTLPTQFEQAKAQAFSRVRSLFSIARGIFDKIVSGVKTFFTFVEEGFQGRYRRTPTFGLRETGRYTGTGAPPTSGGMLQDAHGRFVSRRRGVVERQADESSDRNRLLMAQSGTLRPASGSIKIPVLLRSLVQGAQRLSSNPPVNSVTPELNSRELIKQRRLVRLRDRRIGERFAAFGGYLESAATKVRNLGVTKAGALFGRAGAPKVETTFVRKARRYDPATYEASLQRRPPAEGKLLDTSTNLETGRTYERMLTFSFGQQIYRSLAKATRSTTERMANYFVAAAQRSRTAWQESGQQIAGRTWLNLAQRALITGLKITGFLSERSPGPSYQVRQNWAHTADSVEQNMYEMAATAQVAGHQIENSVGKPGFFRRVIGSFGKIGQAGMAVGGAIGTAGMAAQTITFSLGNLGIISEKNAAQLNKLFEVFTVLGTVGGLVSPILGAVFSVLGAGASIISTVISGAIALVPAIIGVGGAVFTFLISPIGLAVAAVLGGLALIHLGLKQFFSIDLLAPVVSWFAQLSRAVTSHVEQTFQSAIARIEQAWQGMVARFWPLLQPIVQPAIDIAQQLVRTLNCSPTETIPLAWEGAVARIKDALLNLPIVGDLVSGKLTQIFAPEGILGGISKALKTVMPATSATQPVSKAVKAMPLATSKAAGWWGHVSGMFKPKPLTSAATVEQSLEPVLLDMTQALQRAYDQAQAAGASPETLKAIRAIQQSSFSGPTGQNLLAAEQLAALESGKSGAEAAKYVQAGLTTQNLMSHAAGVGEGLPIAAQVQTQLQAAQQQMGIAMTNLGDEWGDRWSLLERTGGMEVGALFAPGMDQVQSQLHVLGGDFIDFGKRAGTALLHLDFNALGEATKDFGGNFLYASKQILDGFGSMSLSAIAFGVWSLTSLSPVVLVLGGIALATVGIATNFLGLRNILFGGLKLIVGLLQAVTSLIRGMVQILSGLSTMVSGLFAALRGDFSQLYEGARLVLTGIQTIANGVSQGLRTALGGALQMLKGLFQGLGQIAKFILNAIGFSAASVRSQFQRINNGVRILGNALIMAIAKPQQAWQGFLNLLEQIRAKVQGVTNAVSGSAAGRMVQAVKLRATGKASSMNAAREMVDFDQRLKGNEPGLSVGDHAVLAQQKVGGFFGRLFNRTAAPATPVSDVARQPVQTSTQNGIRPFLRPQTKPTGANVRETISSTSDVLFTLSGALSVFAPTIAAPLLAVSSLVDGLMGLGEVSKALPGLLQTLKPIFIGMWASIQSMLAGLMTALAPVLPFILAVAAAAALLYFAFKTNFLGINNLVQGITDSFKLLWNLLVEGVGQSISGVFTALHVELSSLWGQLKQLGAIFLQPFLPLLQLFGGGSGSLAGAIRLSVNIMLLPLRLLAQTLVSSIKLISFIAQGIIKIAQIAATVMLAPFRLQQAILQGIQFVLGNIWQGIVAIAQTAVNILLSPFQLIGSLVQGLGSLVTSAVQTLWNLIPAPIRWLAEQAIAGAGMMLNAGSNQPPTPVQRFASGGLVQGPGTSTGDRVPALMSPGEYVINAQATRQNYGFLDAINSGLDVESALQLMPIAPPPLVTAVTPPVVTSSGPELPPIQINLSFGDIVLGKATGAEAANEFLDAIEPQLQRRVRELLRDLIEKSR</sequence>
<feature type="transmembrane region" description="Helical" evidence="4">
    <location>
        <begin position="3900"/>
        <end position="3922"/>
    </location>
</feature>
<proteinExistence type="predicted"/>
<feature type="transmembrane region" description="Helical" evidence="4">
    <location>
        <begin position="1893"/>
        <end position="1913"/>
    </location>
</feature>
<feature type="transmembrane region" description="Helical" evidence="4">
    <location>
        <begin position="4373"/>
        <end position="4392"/>
    </location>
</feature>
<dbReference type="RefSeq" id="WP_190440801.1">
    <property type="nucleotide sequence ID" value="NZ_JAMPKM010000015.1"/>
</dbReference>
<feature type="transmembrane region" description="Helical" evidence="4">
    <location>
        <begin position="564"/>
        <end position="587"/>
    </location>
</feature>
<accession>A0ABV0JD23</accession>
<gene>
    <name evidence="6" type="ORF">NC998_21400</name>
</gene>
<dbReference type="NCBIfam" id="TIGR01760">
    <property type="entry name" value="tape_meas_TP901"/>
    <property type="match status" value="1"/>
</dbReference>
<feature type="domain" description="Phage tail tape measure protein" evidence="5">
    <location>
        <begin position="227"/>
        <end position="426"/>
    </location>
</feature>
<feature type="transmembrane region" description="Helical" evidence="4">
    <location>
        <begin position="4667"/>
        <end position="4693"/>
    </location>
</feature>
<keyword evidence="4" id="KW-1133">Transmembrane helix</keyword>
<feature type="transmembrane region" description="Helical" evidence="4">
    <location>
        <begin position="1670"/>
        <end position="1695"/>
    </location>
</feature>
<feature type="transmembrane region" description="Helical" evidence="4">
    <location>
        <begin position="3953"/>
        <end position="3975"/>
    </location>
</feature>
<feature type="transmembrane region" description="Helical" evidence="4">
    <location>
        <begin position="3929"/>
        <end position="3947"/>
    </location>
</feature>
<evidence type="ECO:0000256" key="4">
    <source>
        <dbReference type="SAM" id="Phobius"/>
    </source>
</evidence>
<reference evidence="6 7" key="1">
    <citation type="submission" date="2022-04" db="EMBL/GenBank/DDBJ databases">
        <title>Positive selection, recombination, and allopatry shape intraspecific diversity of widespread and dominant cyanobacteria.</title>
        <authorList>
            <person name="Wei J."/>
            <person name="Shu W."/>
            <person name="Hu C."/>
        </authorList>
    </citation>
    <scope>NUCLEOTIDE SEQUENCE [LARGE SCALE GENOMIC DNA]</scope>
    <source>
        <strain evidence="6 7">GB2-A4</strain>
    </source>
</reference>
<feature type="transmembrane region" description="Helical" evidence="4">
    <location>
        <begin position="517"/>
        <end position="544"/>
    </location>
</feature>